<dbReference type="InterPro" id="IPR000160">
    <property type="entry name" value="GGDEF_dom"/>
</dbReference>
<dbReference type="Gene3D" id="3.20.20.450">
    <property type="entry name" value="EAL domain"/>
    <property type="match status" value="1"/>
</dbReference>
<feature type="domain" description="PAS" evidence="2">
    <location>
        <begin position="29"/>
        <end position="73"/>
    </location>
</feature>
<evidence type="ECO:0000259" key="3">
    <source>
        <dbReference type="PROSITE" id="PS50113"/>
    </source>
</evidence>
<dbReference type="PROSITE" id="PS50887">
    <property type="entry name" value="GGDEF"/>
    <property type="match status" value="1"/>
</dbReference>
<dbReference type="InterPro" id="IPR013655">
    <property type="entry name" value="PAS_fold_3"/>
</dbReference>
<dbReference type="RefSeq" id="WP_036201538.1">
    <property type="nucleotide sequence ID" value="NZ_AVCY01000003.1"/>
</dbReference>
<evidence type="ECO:0008006" key="8">
    <source>
        <dbReference type="Google" id="ProtNLM"/>
    </source>
</evidence>
<dbReference type="Proteomes" id="UP000030408">
    <property type="component" value="Unassembled WGS sequence"/>
</dbReference>
<dbReference type="CDD" id="cd00130">
    <property type="entry name" value="PAS"/>
    <property type="match status" value="3"/>
</dbReference>
<dbReference type="InterPro" id="IPR000014">
    <property type="entry name" value="PAS"/>
</dbReference>
<organism evidence="6 7">
    <name type="scientific">Ureibacillus sinduriensis BLB-1 = JCM 15800</name>
    <dbReference type="NCBI Taxonomy" id="1384057"/>
    <lineage>
        <taxon>Bacteria</taxon>
        <taxon>Bacillati</taxon>
        <taxon>Bacillota</taxon>
        <taxon>Bacilli</taxon>
        <taxon>Bacillales</taxon>
        <taxon>Caryophanaceae</taxon>
        <taxon>Ureibacillus</taxon>
    </lineage>
</organism>
<dbReference type="InterPro" id="IPR029787">
    <property type="entry name" value="Nucleotide_cyclase"/>
</dbReference>
<dbReference type="Gene3D" id="2.10.70.100">
    <property type="match status" value="1"/>
</dbReference>
<dbReference type="PANTHER" id="PTHR44757">
    <property type="entry name" value="DIGUANYLATE CYCLASE DGCP"/>
    <property type="match status" value="1"/>
</dbReference>
<feature type="region of interest" description="Disordered" evidence="1">
    <location>
        <begin position="1"/>
        <end position="22"/>
    </location>
</feature>
<dbReference type="SUPFAM" id="SSF141868">
    <property type="entry name" value="EAL domain-like"/>
    <property type="match status" value="1"/>
</dbReference>
<dbReference type="InterPro" id="IPR000700">
    <property type="entry name" value="PAS-assoc_C"/>
</dbReference>
<dbReference type="NCBIfam" id="TIGR00229">
    <property type="entry name" value="sensory_box"/>
    <property type="match status" value="2"/>
</dbReference>
<dbReference type="PROSITE" id="PS50883">
    <property type="entry name" value="EAL"/>
    <property type="match status" value="1"/>
</dbReference>
<dbReference type="PANTHER" id="PTHR44757:SF2">
    <property type="entry name" value="BIOFILM ARCHITECTURE MAINTENANCE PROTEIN MBAA"/>
    <property type="match status" value="1"/>
</dbReference>
<feature type="domain" description="PAS" evidence="2">
    <location>
        <begin position="279"/>
        <end position="351"/>
    </location>
</feature>
<feature type="domain" description="EAL" evidence="4">
    <location>
        <begin position="575"/>
        <end position="829"/>
    </location>
</feature>
<dbReference type="InterPro" id="IPR001610">
    <property type="entry name" value="PAC"/>
</dbReference>
<evidence type="ECO:0000313" key="7">
    <source>
        <dbReference type="Proteomes" id="UP000030408"/>
    </source>
</evidence>
<dbReference type="InterPro" id="IPR001633">
    <property type="entry name" value="EAL_dom"/>
</dbReference>
<keyword evidence="7" id="KW-1185">Reference proteome</keyword>
<dbReference type="Gene3D" id="3.30.70.270">
    <property type="match status" value="1"/>
</dbReference>
<dbReference type="AlphaFoldDB" id="A0A0A3HQR8"/>
<dbReference type="NCBIfam" id="TIGR00254">
    <property type="entry name" value="GGDEF"/>
    <property type="match status" value="1"/>
</dbReference>
<dbReference type="Pfam" id="PF08447">
    <property type="entry name" value="PAS_3"/>
    <property type="match status" value="2"/>
</dbReference>
<dbReference type="OrthoDB" id="9759607at2"/>
<evidence type="ECO:0000313" key="6">
    <source>
        <dbReference type="EMBL" id="KGR74931.1"/>
    </source>
</evidence>
<feature type="compositionally biased region" description="Basic residues" evidence="1">
    <location>
        <begin position="10"/>
        <end position="19"/>
    </location>
</feature>
<gene>
    <name evidence="6" type="ORF">CD33_14425</name>
</gene>
<accession>A0A0A3HQR8</accession>
<dbReference type="SUPFAM" id="SSF55785">
    <property type="entry name" value="PYP-like sensor domain (PAS domain)"/>
    <property type="match status" value="3"/>
</dbReference>
<reference evidence="6 7" key="1">
    <citation type="submission" date="2014-02" db="EMBL/GenBank/DDBJ databases">
        <title>Draft genome sequence of Lysinibacillus sinduriensis JCM 15800.</title>
        <authorList>
            <person name="Zhang F."/>
            <person name="Wang G."/>
            <person name="Zhang L."/>
        </authorList>
    </citation>
    <scope>NUCLEOTIDE SEQUENCE [LARGE SCALE GENOMIC DNA]</scope>
    <source>
        <strain evidence="6 7">JCM 15800</strain>
    </source>
</reference>
<dbReference type="SMART" id="SM00091">
    <property type="entry name" value="PAS"/>
    <property type="match status" value="3"/>
</dbReference>
<protein>
    <recommendedName>
        <fullName evidence="8">Diguanylate cyclase</fullName>
    </recommendedName>
</protein>
<dbReference type="Pfam" id="PF00989">
    <property type="entry name" value="PAS"/>
    <property type="match status" value="1"/>
</dbReference>
<dbReference type="SMART" id="SM00086">
    <property type="entry name" value="PAC"/>
    <property type="match status" value="3"/>
</dbReference>
<evidence type="ECO:0000256" key="1">
    <source>
        <dbReference type="SAM" id="MobiDB-lite"/>
    </source>
</evidence>
<dbReference type="CDD" id="cd01948">
    <property type="entry name" value="EAL"/>
    <property type="match status" value="1"/>
</dbReference>
<dbReference type="eggNOG" id="COG5001">
    <property type="taxonomic scope" value="Bacteria"/>
</dbReference>
<dbReference type="GO" id="GO:0006355">
    <property type="term" value="P:regulation of DNA-templated transcription"/>
    <property type="evidence" value="ECO:0007669"/>
    <property type="project" value="InterPro"/>
</dbReference>
<dbReference type="PROSITE" id="PS50112">
    <property type="entry name" value="PAS"/>
    <property type="match status" value="2"/>
</dbReference>
<dbReference type="Gene3D" id="3.30.450.20">
    <property type="entry name" value="PAS domain"/>
    <property type="match status" value="3"/>
</dbReference>
<dbReference type="PROSITE" id="PS50113">
    <property type="entry name" value="PAC"/>
    <property type="match status" value="3"/>
</dbReference>
<sequence>MEFSILPKMTKNKTGKQHKSTLQSDNYPNAAIFQAMFEKHPDAVFTLSLEGKVDLFNASLLSIFGYSEKTIVSDFNHFFFHQEVQKSFELALNGEAQSIIELVKHKNGNEVNIGLTLVPFMNRDKEVLFIYGMAQDITGYVQHEQKIQNILNRLELAQSCGNIGSWDYDIEKDEIYWSNQLYIICGREIEEGYTPNIAEGLEYVHPADREKYLNYFNDIIENGAGNTLEYRLLRGDNTIRYVYERISVVKDPTGKPSRLICNTQDITDRKLAEKELLESKQRFEHIFDNLSPGIRSYDTVNDRITLVTAGIELILGYPTEMFYQKGSLEDLIHPEDKLHYSKSYAEVLKGKGFDIQYRVFHNNGDIIWVHDKTLPVLNDHGQVIRVDGIISNITEHKNYEDKIHQLAFYDNLTNLPNSILFNQKVEHLIGQAKPFTVLFLDLDRFRNINNTLGHEIGDIVLKQFCERVNNLLTGTFLFSRLGGDEFGLILWEYDESNYPELIAKKVIDHLSDPFLVREFELYVSASIGSSEFPTNGKTAVEVLKNTSSAVLRAKQNGKNSYHIYSPTLNISSFKTFELERDLRKSIVNDELVLHFQPRVDAQTGKLLGAEALVRWQHPVWGLVSPGEFIPIAEESGYINEISDWVFKEVCRSIDRWRKGNLQIVPISINITSQRFLKSDWVTLILSLLNKYKIEASLIEFEITETTLIEHEKEVEFAIQFLKELGIKIALDDFGTGYSSLAHISDFPIDTIKIDKSFTQLIKQDEKMDIIIISLIFMAKGMGMNLVAEGVETIEQLEFLKEQGCKEIQGYLFSEAVPEAEFQLFLKNIYLKSKIISDTPEQMERRAFSRIELFYPLSSQMTLTSFQGRKVKLGKTKVVIDSIGLGGLKFTSNMQLPVRPDVMYLFECTIMSNPIVLNGFIVWKTEIKDDFFEYGVEFSIDENERNHLLEILRRLSFELKQHAFASNCDFVHEDKFHYLKNVANGAR</sequence>
<feature type="domain" description="PAC" evidence="3">
    <location>
        <begin position="96"/>
        <end position="149"/>
    </location>
</feature>
<dbReference type="InterPro" id="IPR052155">
    <property type="entry name" value="Biofilm_reg_signaling"/>
</dbReference>
<dbReference type="SMART" id="SM00052">
    <property type="entry name" value="EAL"/>
    <property type="match status" value="1"/>
</dbReference>
<feature type="domain" description="GGDEF" evidence="5">
    <location>
        <begin position="433"/>
        <end position="566"/>
    </location>
</feature>
<evidence type="ECO:0000259" key="4">
    <source>
        <dbReference type="PROSITE" id="PS50883"/>
    </source>
</evidence>
<dbReference type="Pfam" id="PF00990">
    <property type="entry name" value="GGDEF"/>
    <property type="match status" value="1"/>
</dbReference>
<evidence type="ECO:0000259" key="5">
    <source>
        <dbReference type="PROSITE" id="PS50887"/>
    </source>
</evidence>
<evidence type="ECO:0000259" key="2">
    <source>
        <dbReference type="PROSITE" id="PS50112"/>
    </source>
</evidence>
<name>A0A0A3HQR8_9BACL</name>
<feature type="domain" description="PAC" evidence="3">
    <location>
        <begin position="226"/>
        <end position="278"/>
    </location>
</feature>
<comment type="caution">
    <text evidence="6">The sequence shown here is derived from an EMBL/GenBank/DDBJ whole genome shotgun (WGS) entry which is preliminary data.</text>
</comment>
<dbReference type="SUPFAM" id="SSF55073">
    <property type="entry name" value="Nucleotide cyclase"/>
    <property type="match status" value="1"/>
</dbReference>
<feature type="domain" description="PAC" evidence="3">
    <location>
        <begin position="353"/>
        <end position="405"/>
    </location>
</feature>
<dbReference type="STRING" id="1384057.CD33_14425"/>
<dbReference type="InterPro" id="IPR035919">
    <property type="entry name" value="EAL_sf"/>
</dbReference>
<dbReference type="Pfam" id="PF00563">
    <property type="entry name" value="EAL"/>
    <property type="match status" value="1"/>
</dbReference>
<dbReference type="InterPro" id="IPR035965">
    <property type="entry name" value="PAS-like_dom_sf"/>
</dbReference>
<dbReference type="SMART" id="SM00267">
    <property type="entry name" value="GGDEF"/>
    <property type="match status" value="1"/>
</dbReference>
<proteinExistence type="predicted"/>
<dbReference type="CDD" id="cd01949">
    <property type="entry name" value="GGDEF"/>
    <property type="match status" value="1"/>
</dbReference>
<dbReference type="InterPro" id="IPR013767">
    <property type="entry name" value="PAS_fold"/>
</dbReference>
<dbReference type="EMBL" id="JPVO01000053">
    <property type="protein sequence ID" value="KGR74931.1"/>
    <property type="molecule type" value="Genomic_DNA"/>
</dbReference>
<dbReference type="InterPro" id="IPR043128">
    <property type="entry name" value="Rev_trsase/Diguanyl_cyclase"/>
</dbReference>